<protein>
    <submittedName>
        <fullName evidence="4">Amidohydrolase family protein</fullName>
    </submittedName>
</protein>
<dbReference type="Gene3D" id="3.20.20.140">
    <property type="entry name" value="Metal-dependent hydrolases"/>
    <property type="match status" value="1"/>
</dbReference>
<dbReference type="InterPro" id="IPR032466">
    <property type="entry name" value="Metal_Hydrolase"/>
</dbReference>
<dbReference type="RefSeq" id="WP_345537836.1">
    <property type="nucleotide sequence ID" value="NZ_BAABGJ010000020.1"/>
</dbReference>
<gene>
    <name evidence="4" type="ORF">GCM10023165_21980</name>
</gene>
<dbReference type="Gene3D" id="2.30.40.10">
    <property type="entry name" value="Urease, subunit C, domain 1"/>
    <property type="match status" value="1"/>
</dbReference>
<dbReference type="SUPFAM" id="SSF51338">
    <property type="entry name" value="Composite domain of metallo-dependent hydrolases"/>
    <property type="match status" value="1"/>
</dbReference>
<organism evidence="4 5">
    <name type="scientific">Variovorax defluvii</name>
    <dbReference type="NCBI Taxonomy" id="913761"/>
    <lineage>
        <taxon>Bacteria</taxon>
        <taxon>Pseudomonadati</taxon>
        <taxon>Pseudomonadota</taxon>
        <taxon>Betaproteobacteria</taxon>
        <taxon>Burkholderiales</taxon>
        <taxon>Comamonadaceae</taxon>
        <taxon>Variovorax</taxon>
    </lineage>
</organism>
<comment type="similarity">
    <text evidence="1">Belongs to the metallo-dependent hydrolases superfamily. ATZ/TRZ family.</text>
</comment>
<dbReference type="SUPFAM" id="SSF51556">
    <property type="entry name" value="Metallo-dependent hydrolases"/>
    <property type="match status" value="1"/>
</dbReference>
<proteinExistence type="inferred from homology"/>
<feature type="domain" description="Amidohydrolase-related" evidence="3">
    <location>
        <begin position="58"/>
        <end position="414"/>
    </location>
</feature>
<comment type="caution">
    <text evidence="4">The sequence shown here is derived from an EMBL/GenBank/DDBJ whole genome shotgun (WGS) entry which is preliminary data.</text>
</comment>
<name>A0ABP8HMT0_9BURK</name>
<dbReference type="InterPro" id="IPR006680">
    <property type="entry name" value="Amidohydro-rel"/>
</dbReference>
<dbReference type="PANTHER" id="PTHR43794">
    <property type="entry name" value="AMINOHYDROLASE SSNA-RELATED"/>
    <property type="match status" value="1"/>
</dbReference>
<dbReference type="Pfam" id="PF01979">
    <property type="entry name" value="Amidohydro_1"/>
    <property type="match status" value="1"/>
</dbReference>
<sequence>MNSSRQTLLIRGATVLSMDPGLGDLQAADVRIEGRRIAAVGLDLDSTGADCIEAQGMILIPGLIDSHTHLWQGPLKGLGAGMWGMGDYNRHIFPLRERFSAEDVGDATFATGVEMLDNGITSVLDFCHNVMTPGHAEAGLAAHARTGQRVLFGYGMLGRFDTLAADHAWRLDQVRALSREHAGGGDALVRLGVALASMEFAGLQMVKAEMLLARERGLPMTFHQNVAGQIHELHEAGLLGPDMLPVHCNPILDEELALLAQCGCGISFTPESEVGDGRSTRVIARAHRAGVTPSLGVDVPSRVALDLFSQMRLTFLLMRAEEAECERASGRWPLARYPGTPFIQPRDMLAYATVNAARAIGMGDALGRIAPGCLADLVLLRPGRYSASLGDPAAHVVLQANVSDVDTVIVDGRVRKRGGALIGGTRDQAAAATARVRERLFGGIPA</sequence>
<evidence type="ECO:0000259" key="3">
    <source>
        <dbReference type="Pfam" id="PF01979"/>
    </source>
</evidence>
<evidence type="ECO:0000256" key="1">
    <source>
        <dbReference type="ARBA" id="ARBA00006745"/>
    </source>
</evidence>
<dbReference type="EMBL" id="BAABGJ010000020">
    <property type="protein sequence ID" value="GAA4341370.1"/>
    <property type="molecule type" value="Genomic_DNA"/>
</dbReference>
<evidence type="ECO:0000256" key="2">
    <source>
        <dbReference type="ARBA" id="ARBA00022801"/>
    </source>
</evidence>
<accession>A0ABP8HMT0</accession>
<reference evidence="5" key="1">
    <citation type="journal article" date="2019" name="Int. J. Syst. Evol. Microbiol.">
        <title>The Global Catalogue of Microorganisms (GCM) 10K type strain sequencing project: providing services to taxonomists for standard genome sequencing and annotation.</title>
        <authorList>
            <consortium name="The Broad Institute Genomics Platform"/>
            <consortium name="The Broad Institute Genome Sequencing Center for Infectious Disease"/>
            <person name="Wu L."/>
            <person name="Ma J."/>
        </authorList>
    </citation>
    <scope>NUCLEOTIDE SEQUENCE [LARGE SCALE GENOMIC DNA]</scope>
    <source>
        <strain evidence="5">JCM 17804</strain>
    </source>
</reference>
<dbReference type="InterPro" id="IPR011059">
    <property type="entry name" value="Metal-dep_hydrolase_composite"/>
</dbReference>
<dbReference type="PANTHER" id="PTHR43794:SF11">
    <property type="entry name" value="AMIDOHYDROLASE-RELATED DOMAIN-CONTAINING PROTEIN"/>
    <property type="match status" value="1"/>
</dbReference>
<dbReference type="InterPro" id="IPR050287">
    <property type="entry name" value="MTA/SAH_deaminase"/>
</dbReference>
<keyword evidence="5" id="KW-1185">Reference proteome</keyword>
<evidence type="ECO:0000313" key="4">
    <source>
        <dbReference type="EMBL" id="GAA4341370.1"/>
    </source>
</evidence>
<keyword evidence="2" id="KW-0378">Hydrolase</keyword>
<evidence type="ECO:0000313" key="5">
    <source>
        <dbReference type="Proteomes" id="UP001500975"/>
    </source>
</evidence>
<dbReference type="Proteomes" id="UP001500975">
    <property type="component" value="Unassembled WGS sequence"/>
</dbReference>